<proteinExistence type="predicted"/>
<protein>
    <submittedName>
        <fullName evidence="2">Ribonuclease H</fullName>
    </submittedName>
</protein>
<evidence type="ECO:0000313" key="3">
    <source>
        <dbReference type="Proteomes" id="UP001224087"/>
    </source>
</evidence>
<dbReference type="Proteomes" id="UP001224087">
    <property type="component" value="Segment"/>
</dbReference>
<dbReference type="PROSITE" id="PS50879">
    <property type="entry name" value="RNASE_H_1"/>
    <property type="match status" value="1"/>
</dbReference>
<evidence type="ECO:0000259" key="1">
    <source>
        <dbReference type="PROSITE" id="PS50879"/>
    </source>
</evidence>
<organism evidence="2 3">
    <name type="scientific">Cedratvirus kamchatka</name>
    <dbReference type="NCBI Taxonomy" id="2716914"/>
    <lineage>
        <taxon>Viruses</taxon>
        <taxon>Pithoviruses</taxon>
        <taxon>Orthocedratvirinae</taxon>
        <taxon>Alphacedratvirus</taxon>
        <taxon>Alphacedratvirus rossiense</taxon>
    </lineage>
</organism>
<sequence>MLRCYTDASYDPRSRLSVIGWKIGQGEIQHELIYNTSINRAELQGMINLIMHLQEEHSNFIIFTDCENIVNKNRQREEIISRNFLTKNGKEIANSDLLREFFAICTENITIKHIQGHMAKHLMNDDNREFALVDKHVRRVLRQHLKSG</sequence>
<accession>A0A6G8MY34</accession>
<dbReference type="InterPro" id="IPR036397">
    <property type="entry name" value="RNaseH_sf"/>
</dbReference>
<dbReference type="GO" id="GO:0003676">
    <property type="term" value="F:nucleic acid binding"/>
    <property type="evidence" value="ECO:0007669"/>
    <property type="project" value="InterPro"/>
</dbReference>
<reference evidence="2" key="1">
    <citation type="submission" date="2019-12" db="EMBL/GenBank/DDBJ databases">
        <title>The DNA Methylation Landscape of Giant Viruses.</title>
        <authorList>
            <person name="Jeudy S."/>
            <person name="Rigou S."/>
            <person name="Alempic J.-M."/>
            <person name="Claverie J.-M."/>
            <person name="Abergel C."/>
            <person name="Legendre M."/>
        </authorList>
    </citation>
    <scope>NUCLEOTIDE SEQUENCE</scope>
    <source>
        <strain evidence="2">P4</strain>
    </source>
</reference>
<dbReference type="EMBL" id="MN873693">
    <property type="protein sequence ID" value="QIN54536.1"/>
    <property type="molecule type" value="Genomic_DNA"/>
</dbReference>
<dbReference type="GO" id="GO:0004523">
    <property type="term" value="F:RNA-DNA hybrid ribonuclease activity"/>
    <property type="evidence" value="ECO:0007669"/>
    <property type="project" value="InterPro"/>
</dbReference>
<feature type="domain" description="RNase H type-1" evidence="1">
    <location>
        <begin position="1"/>
        <end position="142"/>
    </location>
</feature>
<name>A0A6G8MY34_9VIRU</name>
<keyword evidence="3" id="KW-1185">Reference proteome</keyword>
<dbReference type="InterPro" id="IPR002156">
    <property type="entry name" value="RNaseH_domain"/>
</dbReference>
<dbReference type="SUPFAM" id="SSF53098">
    <property type="entry name" value="Ribonuclease H-like"/>
    <property type="match status" value="1"/>
</dbReference>
<dbReference type="InterPro" id="IPR012337">
    <property type="entry name" value="RNaseH-like_sf"/>
</dbReference>
<dbReference type="Gene3D" id="3.30.420.10">
    <property type="entry name" value="Ribonuclease H-like superfamily/Ribonuclease H"/>
    <property type="match status" value="1"/>
</dbReference>
<gene>
    <name evidence="2" type="primary">ck411</name>
</gene>
<evidence type="ECO:0000313" key="2">
    <source>
        <dbReference type="EMBL" id="QIN54536.1"/>
    </source>
</evidence>
<dbReference type="Pfam" id="PF00075">
    <property type="entry name" value="RNase_H"/>
    <property type="match status" value="1"/>
</dbReference>